<accession>A0A7S3HC92</accession>
<organism evidence="1">
    <name type="scientific">Spumella elongata</name>
    <dbReference type="NCBI Taxonomy" id="89044"/>
    <lineage>
        <taxon>Eukaryota</taxon>
        <taxon>Sar</taxon>
        <taxon>Stramenopiles</taxon>
        <taxon>Ochrophyta</taxon>
        <taxon>Chrysophyceae</taxon>
        <taxon>Chromulinales</taxon>
        <taxon>Chromulinaceae</taxon>
        <taxon>Spumella</taxon>
    </lineage>
</organism>
<reference evidence="1" key="1">
    <citation type="submission" date="2021-01" db="EMBL/GenBank/DDBJ databases">
        <authorList>
            <person name="Corre E."/>
            <person name="Pelletier E."/>
            <person name="Niang G."/>
            <person name="Scheremetjew M."/>
            <person name="Finn R."/>
            <person name="Kale V."/>
            <person name="Holt S."/>
            <person name="Cochrane G."/>
            <person name="Meng A."/>
            <person name="Brown T."/>
            <person name="Cohen L."/>
        </authorList>
    </citation>
    <scope>NUCLEOTIDE SEQUENCE</scope>
    <source>
        <strain evidence="1">CCAP 955/1</strain>
    </source>
</reference>
<dbReference type="AlphaFoldDB" id="A0A7S3HC92"/>
<dbReference type="EMBL" id="HBIC01038728">
    <property type="protein sequence ID" value="CAE0290991.1"/>
    <property type="molecule type" value="Transcribed_RNA"/>
</dbReference>
<sequence length="198" mass="22001">MLPRISPSGGSAFEFYRNDSTCGHNSFSSFLIYASNVCLANPMDYFDPRRIDAFSVDCHNDAVRIHYDLDRVPNCAGVIEHVELPNTCAEHQSLISAERPSATDDDISVDKNFFNPEWINLPPNFPISPISDDAQSPELHRRVTCQASLVPTVTPTAAPSSTAYPTSNTAVLVTFKVKKQVKTLFVQMWNVCISFLLD</sequence>
<name>A0A7S3HC92_9STRA</name>
<protein>
    <submittedName>
        <fullName evidence="1">Uncharacterized protein</fullName>
    </submittedName>
</protein>
<gene>
    <name evidence="1" type="ORF">SELO1098_LOCUS19836</name>
</gene>
<proteinExistence type="predicted"/>
<evidence type="ECO:0000313" key="1">
    <source>
        <dbReference type="EMBL" id="CAE0290991.1"/>
    </source>
</evidence>